<protein>
    <submittedName>
        <fullName evidence="1">DUF952 domain-containing protein</fullName>
    </submittedName>
</protein>
<reference evidence="1" key="1">
    <citation type="journal article" date="2021" name="PeerJ">
        <title>Extensive microbial diversity within the chicken gut microbiome revealed by metagenomics and culture.</title>
        <authorList>
            <person name="Gilroy R."/>
            <person name="Ravi A."/>
            <person name="Getino M."/>
            <person name="Pursley I."/>
            <person name="Horton D.L."/>
            <person name="Alikhan N.F."/>
            <person name="Baker D."/>
            <person name="Gharbi K."/>
            <person name="Hall N."/>
            <person name="Watson M."/>
            <person name="Adriaenssens E.M."/>
            <person name="Foster-Nyarko E."/>
            <person name="Jarju S."/>
            <person name="Secka A."/>
            <person name="Antonio M."/>
            <person name="Oren A."/>
            <person name="Chaudhuri R.R."/>
            <person name="La Ragione R."/>
            <person name="Hildebrand F."/>
            <person name="Pallen M.J."/>
        </authorList>
    </citation>
    <scope>NUCLEOTIDE SEQUENCE</scope>
    <source>
        <strain evidence="1">1068</strain>
    </source>
</reference>
<dbReference type="InterPro" id="IPR009297">
    <property type="entry name" value="DUF952"/>
</dbReference>
<dbReference type="AlphaFoldDB" id="A0A9D2FTH4"/>
<evidence type="ECO:0000313" key="2">
    <source>
        <dbReference type="Proteomes" id="UP000824056"/>
    </source>
</evidence>
<dbReference type="Gene3D" id="3.20.170.20">
    <property type="entry name" value="Protein of unknown function DUF952"/>
    <property type="match status" value="1"/>
</dbReference>
<evidence type="ECO:0000313" key="1">
    <source>
        <dbReference type="EMBL" id="HIZ66467.1"/>
    </source>
</evidence>
<reference evidence="1" key="2">
    <citation type="submission" date="2021-04" db="EMBL/GenBank/DDBJ databases">
        <authorList>
            <person name="Gilroy R."/>
        </authorList>
    </citation>
    <scope>NUCLEOTIDE SEQUENCE</scope>
    <source>
        <strain evidence="1">1068</strain>
    </source>
</reference>
<proteinExistence type="predicted"/>
<organism evidence="1 2">
    <name type="scientific">Candidatus Blautia pullicola</name>
    <dbReference type="NCBI Taxonomy" id="2838498"/>
    <lineage>
        <taxon>Bacteria</taxon>
        <taxon>Bacillati</taxon>
        <taxon>Bacillota</taxon>
        <taxon>Clostridia</taxon>
        <taxon>Lachnospirales</taxon>
        <taxon>Lachnospiraceae</taxon>
        <taxon>Blautia</taxon>
    </lineage>
</organism>
<dbReference type="SUPFAM" id="SSF56399">
    <property type="entry name" value="ADP-ribosylation"/>
    <property type="match status" value="1"/>
</dbReference>
<name>A0A9D2FTH4_9FIRM</name>
<gene>
    <name evidence="1" type="ORF">H9809_11330</name>
</gene>
<accession>A0A9D2FTH4</accession>
<dbReference type="EMBL" id="DXBG01000265">
    <property type="protein sequence ID" value="HIZ66467.1"/>
    <property type="molecule type" value="Genomic_DNA"/>
</dbReference>
<sequence length="118" mass="13942">MLILHCIKKELWEEMKGQDYIGKPLLEKNPFIHCSSIEYFWRVSPHFDNVDEELVLLLIETELLDAPVKWEDLEGCGRNYPHIYGPIRAEAIRQVLPYRKAPDGIWIKNEELSHVKNQ</sequence>
<comment type="caution">
    <text evidence="1">The sequence shown here is derived from an EMBL/GenBank/DDBJ whole genome shotgun (WGS) entry which is preliminary data.</text>
</comment>
<dbReference type="Proteomes" id="UP000824056">
    <property type="component" value="Unassembled WGS sequence"/>
</dbReference>
<dbReference type="Pfam" id="PF06108">
    <property type="entry name" value="DUF952"/>
    <property type="match status" value="1"/>
</dbReference>